<dbReference type="EMBL" id="LAZR01000222">
    <property type="protein sequence ID" value="KKN80952.1"/>
    <property type="molecule type" value="Genomic_DNA"/>
</dbReference>
<dbReference type="PANTHER" id="PTHR10395:SF7">
    <property type="entry name" value="5-HYDROXYISOURATE HYDROLASE"/>
    <property type="match status" value="1"/>
</dbReference>
<comment type="subunit">
    <text evidence="4">Homotetramer.</text>
</comment>
<sequence>MSELTAARLTTHVLDTSLGRPAAGIAVTLWRLEADGGREKVVETVTNSDGRCDAPLMAGDDFAVGEYELIFAAGTYFDATGRDLPEPKFLSNVVIRFGIADKAHYHVPLLISPFGYSTYRGS</sequence>
<evidence type="ECO:0000256" key="2">
    <source>
        <dbReference type="ARBA" id="ARBA00002704"/>
    </source>
</evidence>
<dbReference type="InterPro" id="IPR014306">
    <property type="entry name" value="Hydroxyisourate_hydrolase"/>
</dbReference>
<dbReference type="GO" id="GO:0033971">
    <property type="term" value="F:hydroxyisourate hydrolase activity"/>
    <property type="evidence" value="ECO:0007669"/>
    <property type="project" value="UniProtKB-EC"/>
</dbReference>
<feature type="domain" description="Transthyretin/hydroxyisourate hydrolase" evidence="8">
    <location>
        <begin position="9"/>
        <end position="121"/>
    </location>
</feature>
<dbReference type="Pfam" id="PF00576">
    <property type="entry name" value="Transthyretin"/>
    <property type="match status" value="1"/>
</dbReference>
<reference evidence="9" key="1">
    <citation type="journal article" date="2015" name="Nature">
        <title>Complex archaea that bridge the gap between prokaryotes and eukaryotes.</title>
        <authorList>
            <person name="Spang A."/>
            <person name="Saw J.H."/>
            <person name="Jorgensen S.L."/>
            <person name="Zaremba-Niedzwiedzka K."/>
            <person name="Martijn J."/>
            <person name="Lind A.E."/>
            <person name="van Eijk R."/>
            <person name="Schleper C."/>
            <person name="Guy L."/>
            <person name="Ettema T.J."/>
        </authorList>
    </citation>
    <scope>NUCLEOTIDE SEQUENCE</scope>
</reference>
<dbReference type="PROSITE" id="PS00768">
    <property type="entry name" value="TRANSTHYRETIN_1"/>
    <property type="match status" value="1"/>
</dbReference>
<keyword evidence="6" id="KW-0659">Purine metabolism</keyword>
<dbReference type="Gene3D" id="2.60.40.180">
    <property type="entry name" value="Transthyretin/hydroxyisourate hydrolase domain"/>
    <property type="match status" value="1"/>
</dbReference>
<protein>
    <recommendedName>
        <fullName evidence="5">hydroxyisourate hydrolase</fullName>
        <ecNumber evidence="5">3.5.2.17</ecNumber>
    </recommendedName>
</protein>
<dbReference type="InterPro" id="IPR036817">
    <property type="entry name" value="Transthyretin/HIU_hydrolase_sf"/>
</dbReference>
<evidence type="ECO:0000259" key="8">
    <source>
        <dbReference type="Pfam" id="PF00576"/>
    </source>
</evidence>
<dbReference type="EC" id="3.5.2.17" evidence="5"/>
<evidence type="ECO:0000256" key="1">
    <source>
        <dbReference type="ARBA" id="ARBA00001043"/>
    </source>
</evidence>
<comment type="function">
    <text evidence="2">Catalyzes the hydrolysis of 5-hydroxyisourate (HIU) to 2-oxo-4-hydroxy-4-carboxy-5-ureidoimidazoline (OHCU).</text>
</comment>
<evidence type="ECO:0000256" key="4">
    <source>
        <dbReference type="ARBA" id="ARBA00011881"/>
    </source>
</evidence>
<dbReference type="GO" id="GO:0006144">
    <property type="term" value="P:purine nucleobase metabolic process"/>
    <property type="evidence" value="ECO:0007669"/>
    <property type="project" value="UniProtKB-KW"/>
</dbReference>
<name>A0A0F9U0X7_9ZZZZ</name>
<evidence type="ECO:0000256" key="7">
    <source>
        <dbReference type="ARBA" id="ARBA00022801"/>
    </source>
</evidence>
<dbReference type="InterPro" id="IPR023418">
    <property type="entry name" value="Thyroxine_BS"/>
</dbReference>
<evidence type="ECO:0000256" key="6">
    <source>
        <dbReference type="ARBA" id="ARBA00022631"/>
    </source>
</evidence>
<accession>A0A0F9U0X7</accession>
<dbReference type="CDD" id="cd05822">
    <property type="entry name" value="TLP_HIUase"/>
    <property type="match status" value="1"/>
</dbReference>
<dbReference type="InterPro" id="IPR023416">
    <property type="entry name" value="Transthyretin/HIU_hydrolase_d"/>
</dbReference>
<proteinExistence type="inferred from homology"/>
<comment type="caution">
    <text evidence="9">The sequence shown here is derived from an EMBL/GenBank/DDBJ whole genome shotgun (WGS) entry which is preliminary data.</text>
</comment>
<keyword evidence="7" id="KW-0378">Hydrolase</keyword>
<dbReference type="InterPro" id="IPR000895">
    <property type="entry name" value="Transthyretin/HIU_hydrolase"/>
</dbReference>
<dbReference type="NCBIfam" id="TIGR02962">
    <property type="entry name" value="hdxy_isourate"/>
    <property type="match status" value="1"/>
</dbReference>
<dbReference type="InterPro" id="IPR023419">
    <property type="entry name" value="Transthyretin_CS"/>
</dbReference>
<dbReference type="FunFam" id="2.60.40.180:FF:000005">
    <property type="entry name" value="5-hydroxyisourate hydrolase"/>
    <property type="match status" value="1"/>
</dbReference>
<organism evidence="9">
    <name type="scientific">marine sediment metagenome</name>
    <dbReference type="NCBI Taxonomy" id="412755"/>
    <lineage>
        <taxon>unclassified sequences</taxon>
        <taxon>metagenomes</taxon>
        <taxon>ecological metagenomes</taxon>
    </lineage>
</organism>
<evidence type="ECO:0000256" key="3">
    <source>
        <dbReference type="ARBA" id="ARBA00009850"/>
    </source>
</evidence>
<dbReference type="AlphaFoldDB" id="A0A0F9U0X7"/>
<evidence type="ECO:0000256" key="5">
    <source>
        <dbReference type="ARBA" id="ARBA00012609"/>
    </source>
</evidence>
<dbReference type="PROSITE" id="PS00769">
    <property type="entry name" value="TRANSTHYRETIN_2"/>
    <property type="match status" value="1"/>
</dbReference>
<comment type="catalytic activity">
    <reaction evidence="1">
        <text>5-hydroxyisourate + H2O = 5-hydroxy-2-oxo-4-ureido-2,5-dihydro-1H-imidazole-5-carboxylate + H(+)</text>
        <dbReference type="Rhea" id="RHEA:23736"/>
        <dbReference type="ChEBI" id="CHEBI:15377"/>
        <dbReference type="ChEBI" id="CHEBI:15378"/>
        <dbReference type="ChEBI" id="CHEBI:18072"/>
        <dbReference type="ChEBI" id="CHEBI:58639"/>
        <dbReference type="EC" id="3.5.2.17"/>
    </reaction>
</comment>
<dbReference type="PANTHER" id="PTHR10395">
    <property type="entry name" value="URICASE AND TRANSTHYRETIN-RELATED"/>
    <property type="match status" value="1"/>
</dbReference>
<comment type="similarity">
    <text evidence="3">Belongs to the transthyretin family. 5-hydroxyisourate hydrolase subfamily.</text>
</comment>
<dbReference type="SUPFAM" id="SSF49472">
    <property type="entry name" value="Transthyretin (synonym: prealbumin)"/>
    <property type="match status" value="1"/>
</dbReference>
<evidence type="ECO:0000313" key="9">
    <source>
        <dbReference type="EMBL" id="KKN80952.1"/>
    </source>
</evidence>
<gene>
    <name evidence="9" type="ORF">LCGC14_0324130</name>
</gene>
<dbReference type="PRINTS" id="PR00189">
    <property type="entry name" value="TRNSTHYRETIN"/>
</dbReference>